<evidence type="ECO:0000313" key="2">
    <source>
        <dbReference type="EMBL" id="QSE96975.1"/>
    </source>
</evidence>
<dbReference type="InterPro" id="IPR036116">
    <property type="entry name" value="FN3_sf"/>
</dbReference>
<dbReference type="Gene3D" id="2.60.40.10">
    <property type="entry name" value="Immunoglobulins"/>
    <property type="match status" value="3"/>
</dbReference>
<accession>A0A974WFE4</accession>
<sequence>MIRNIFLSLVLLFGLSLFSNVHATHLRAGEIIVKRVDCEGRTFEITIIVYTDSGPVDPVLFGMGELRFGDESDPDDYFLSERTPPGLPEIQNNTHVFWNADGSTRVEPISEDLGADVSKAAFTIRHTYGSNGKFTISYVEANRNAGVLNIENGNSVNTRFYLETEIRIDPFFGCNNTPELLIPPIDRACSGVAFFHNPGAFDPDGDSISFELVTPKKDVGTNVAAYVDPASSVFYQNFNTGNETGDGPPFFRIDPVTGEIEWNAPGAIGEYNIAFIVKEYRFISGAWRLLGFVTRDMQIIVEDCDNERPELTIPEDICVEAGESINEIILGTDPDGHNVKIEAFSQVIEELGATVSPDPSVFVPSIPPAQMQFNWDTECLDIRDQPYSVVFKITDNPPQGPKLVSFATWNITVVGPSPDLNNIQQDGQGIRLDWSPYFCQNAELIQVWRRVDSNPYEPDECETGIRENAGYSLIAETSPTTTTYRDTQLAAAAKYCYRLVAKFPDVPGGESIVSQELCFEFVPADTPIITHVTVEETSETNGEIVLAWRAPFELGTFPADPVYRIYRAEGFAGGNYQQIAEVNGLGLDSLGFRDTNLDTDGKVYNYQVALLDPTASTGTDEIMSASASAVRLEVTPQFGRIQLDWAAVVPWSNTIISPPEDSEHLIFRGLEGQSQDQFTLLENLDVTQYGFSFTDSVNLSDEQVYCYRVLTKGTYGNPAINSPQLNFSQIICAQPSDSIAPCAPVVSLVGRTCEDFIATSSCDFNDFENQISWTTEFVGECENDVRVYQVYYAPTTAASFELIAEVADTTYLHENLPSFKGCYQVRAVDRSGNLSEFSNTFCVDNCPYYELPNVFTPGNNDGCNDVFSAYSSGGDIIGEDGSGGCGEVDATKCARFVRRVEFSVYNRWGNNVYTYTGTAGTENSILINWDGKSDDGTELPSGVYYYSADVTFDLVDPTKSTKQYKGWIHLVR</sequence>
<dbReference type="RefSeq" id="WP_205721488.1">
    <property type="nucleotide sequence ID" value="NZ_CP070608.1"/>
</dbReference>
<gene>
    <name evidence="2" type="ORF">JR347_15460</name>
</gene>
<keyword evidence="1" id="KW-0732">Signal</keyword>
<dbReference type="InterPro" id="IPR013783">
    <property type="entry name" value="Ig-like_fold"/>
</dbReference>
<organism evidence="2 3">
    <name type="scientific">Fulvivirga lutea</name>
    <dbReference type="NCBI Taxonomy" id="2810512"/>
    <lineage>
        <taxon>Bacteria</taxon>
        <taxon>Pseudomonadati</taxon>
        <taxon>Bacteroidota</taxon>
        <taxon>Cytophagia</taxon>
        <taxon>Cytophagales</taxon>
        <taxon>Fulvivirgaceae</taxon>
        <taxon>Fulvivirga</taxon>
    </lineage>
</organism>
<dbReference type="KEGG" id="fuv:JR347_15460"/>
<evidence type="ECO:0000313" key="3">
    <source>
        <dbReference type="Proteomes" id="UP000662783"/>
    </source>
</evidence>
<dbReference type="Gene3D" id="2.60.40.4070">
    <property type="match status" value="1"/>
</dbReference>
<dbReference type="Pfam" id="PF13585">
    <property type="entry name" value="CHU_C"/>
    <property type="match status" value="1"/>
</dbReference>
<dbReference type="AlphaFoldDB" id="A0A974WFE4"/>
<proteinExistence type="predicted"/>
<dbReference type="SUPFAM" id="SSF49265">
    <property type="entry name" value="Fibronectin type III"/>
    <property type="match status" value="1"/>
</dbReference>
<keyword evidence="3" id="KW-1185">Reference proteome</keyword>
<dbReference type="Proteomes" id="UP000662783">
    <property type="component" value="Chromosome"/>
</dbReference>
<feature type="signal peptide" evidence="1">
    <location>
        <begin position="1"/>
        <end position="23"/>
    </location>
</feature>
<protein>
    <submittedName>
        <fullName evidence="2">Gliding motility-associated C-terminal domain-containing protein</fullName>
    </submittedName>
</protein>
<name>A0A974WFE4_9BACT</name>
<evidence type="ECO:0000256" key="1">
    <source>
        <dbReference type="SAM" id="SignalP"/>
    </source>
</evidence>
<feature type="chain" id="PRO_5037702008" evidence="1">
    <location>
        <begin position="24"/>
        <end position="972"/>
    </location>
</feature>
<dbReference type="EMBL" id="CP070608">
    <property type="protein sequence ID" value="QSE96975.1"/>
    <property type="molecule type" value="Genomic_DNA"/>
</dbReference>
<reference evidence="2" key="1">
    <citation type="submission" date="2021-02" db="EMBL/GenBank/DDBJ databases">
        <title>Fulvivirga sp. S481 isolated from sea water.</title>
        <authorList>
            <person name="Bae S.S."/>
            <person name="Baek K."/>
        </authorList>
    </citation>
    <scope>NUCLEOTIDE SEQUENCE</scope>
    <source>
        <strain evidence="2">S481</strain>
    </source>
</reference>